<feature type="domain" description="Ig-like" evidence="4">
    <location>
        <begin position="1"/>
        <end position="92"/>
    </location>
</feature>
<dbReference type="GeneID" id="106535422"/>
<dbReference type="InterPro" id="IPR013106">
    <property type="entry name" value="Ig_V-set"/>
</dbReference>
<evidence type="ECO:0000259" key="4">
    <source>
        <dbReference type="PROSITE" id="PS50835"/>
    </source>
</evidence>
<proteinExistence type="predicted"/>
<keyword evidence="3" id="KW-0732">Signal</keyword>
<evidence type="ECO:0000256" key="2">
    <source>
        <dbReference type="SAM" id="Phobius"/>
    </source>
</evidence>
<accession>A0A2I4D6K7</accession>
<reference evidence="6" key="1">
    <citation type="submission" date="2025-08" db="UniProtKB">
        <authorList>
            <consortium name="RefSeq"/>
        </authorList>
    </citation>
    <scope>IDENTIFICATION</scope>
    <source>
        <strain evidence="6">Quisiro</strain>
        <tissue evidence="6">Liver</tissue>
    </source>
</reference>
<feature type="signal peptide" evidence="3">
    <location>
        <begin position="1"/>
        <end position="16"/>
    </location>
</feature>
<dbReference type="InterPro" id="IPR007110">
    <property type="entry name" value="Ig-like_dom"/>
</dbReference>
<feature type="transmembrane region" description="Helical" evidence="2">
    <location>
        <begin position="139"/>
        <end position="162"/>
    </location>
</feature>
<keyword evidence="2" id="KW-1133">Transmembrane helix</keyword>
<keyword evidence="2" id="KW-0472">Membrane</keyword>
<organism evidence="5 6">
    <name type="scientific">Austrofundulus limnaeus</name>
    <name type="common">Annual killifish</name>
    <dbReference type="NCBI Taxonomy" id="52670"/>
    <lineage>
        <taxon>Eukaryota</taxon>
        <taxon>Metazoa</taxon>
        <taxon>Chordata</taxon>
        <taxon>Craniata</taxon>
        <taxon>Vertebrata</taxon>
        <taxon>Euteleostomi</taxon>
        <taxon>Actinopterygii</taxon>
        <taxon>Neopterygii</taxon>
        <taxon>Teleostei</taxon>
        <taxon>Neoteleostei</taxon>
        <taxon>Acanthomorphata</taxon>
        <taxon>Ovalentaria</taxon>
        <taxon>Atherinomorphae</taxon>
        <taxon>Cyprinodontiformes</taxon>
        <taxon>Rivulidae</taxon>
        <taxon>Austrofundulus</taxon>
    </lineage>
</organism>
<dbReference type="InterPro" id="IPR036179">
    <property type="entry name" value="Ig-like_dom_sf"/>
</dbReference>
<keyword evidence="2" id="KW-0812">Transmembrane</keyword>
<keyword evidence="5" id="KW-1185">Reference proteome</keyword>
<dbReference type="InParanoid" id="A0A2I4D6K7"/>
<evidence type="ECO:0000313" key="6">
    <source>
        <dbReference type="RefSeq" id="XP_013887875.1"/>
    </source>
</evidence>
<evidence type="ECO:0000256" key="3">
    <source>
        <dbReference type="SAM" id="SignalP"/>
    </source>
</evidence>
<feature type="chain" id="PRO_5014152075" evidence="3">
    <location>
        <begin position="17"/>
        <end position="241"/>
    </location>
</feature>
<dbReference type="Gene3D" id="2.60.40.10">
    <property type="entry name" value="Immunoglobulins"/>
    <property type="match status" value="1"/>
</dbReference>
<dbReference type="AlphaFoldDB" id="A0A2I4D6K7"/>
<dbReference type="PROSITE" id="PS50835">
    <property type="entry name" value="IG_LIKE"/>
    <property type="match status" value="1"/>
</dbReference>
<dbReference type="KEGG" id="alim:106535422"/>
<feature type="region of interest" description="Disordered" evidence="1">
    <location>
        <begin position="107"/>
        <end position="140"/>
    </location>
</feature>
<evidence type="ECO:0000313" key="5">
    <source>
        <dbReference type="Proteomes" id="UP000192220"/>
    </source>
</evidence>
<evidence type="ECO:0000256" key="1">
    <source>
        <dbReference type="SAM" id="MobiDB-lite"/>
    </source>
</evidence>
<dbReference type="InterPro" id="IPR013783">
    <property type="entry name" value="Ig-like_fold"/>
</dbReference>
<dbReference type="RefSeq" id="XP_013887875.1">
    <property type="nucleotide sequence ID" value="XM_014032421.1"/>
</dbReference>
<gene>
    <name evidence="6" type="primary">LOC106535422</name>
</gene>
<dbReference type="OrthoDB" id="8447004at2759"/>
<name>A0A2I4D6K7_AUSLI</name>
<protein>
    <submittedName>
        <fullName evidence="6">Uncharacterized protein LOC106535422</fullName>
    </submittedName>
</protein>
<dbReference type="Proteomes" id="UP000192220">
    <property type="component" value="Unplaced"/>
</dbReference>
<dbReference type="Pfam" id="PF07686">
    <property type="entry name" value="V-set"/>
    <property type="match status" value="1"/>
</dbReference>
<sequence length="241" mass="27057">MLCFLCFLLSGSFCLGSDVRDQTSLLDSQVTLSCSHAAADVTWSRYKDGKKVILVSNKQDREFRPDRRFGSQADGALVIQRVQHSDESLYFCNNKKEIYLRVTSDPTQVFETKPQPDGPSVGLGADQEDPEPSEPSDSWRIPVGVTAGAALMFLFIFLLRVCSARRGQQRNRKRTSSETVYHEIQFTSVRPESESPYYSSIPTPVDPYLYSTVKKPAAPETTVYFLVQNPEREEPQSPGSI</sequence>
<dbReference type="SUPFAM" id="SSF48726">
    <property type="entry name" value="Immunoglobulin"/>
    <property type="match status" value="1"/>
</dbReference>